<reference evidence="3" key="1">
    <citation type="submission" date="2022-05" db="EMBL/GenBank/DDBJ databases">
        <title>Brevundimonas albigilva TT17 genome sequence.</title>
        <authorList>
            <person name="Lee K."/>
            <person name="Son H."/>
        </authorList>
    </citation>
    <scope>NUCLEOTIDE SEQUENCE</scope>
    <source>
        <strain evidence="3">TT17</strain>
    </source>
</reference>
<keyword evidence="1" id="KW-0732">Signal</keyword>
<proteinExistence type="predicted"/>
<accession>A0ABY4SGS7</accession>
<keyword evidence="4" id="KW-1185">Reference proteome</keyword>
<gene>
    <name evidence="3" type="ORF">M8231_08575</name>
</gene>
<dbReference type="InterPro" id="IPR025388">
    <property type="entry name" value="Alginate_export_dom"/>
</dbReference>
<feature type="signal peptide" evidence="1">
    <location>
        <begin position="1"/>
        <end position="38"/>
    </location>
</feature>
<feature type="domain" description="Alginate export" evidence="2">
    <location>
        <begin position="100"/>
        <end position="492"/>
    </location>
</feature>
<dbReference type="Pfam" id="PF13372">
    <property type="entry name" value="Alginate_exp"/>
    <property type="match status" value="1"/>
</dbReference>
<name>A0ABY4SGS7_9CAUL</name>
<evidence type="ECO:0000259" key="2">
    <source>
        <dbReference type="Pfam" id="PF13372"/>
    </source>
</evidence>
<evidence type="ECO:0000256" key="1">
    <source>
        <dbReference type="SAM" id="SignalP"/>
    </source>
</evidence>
<evidence type="ECO:0000313" key="3">
    <source>
        <dbReference type="EMBL" id="URI13892.1"/>
    </source>
</evidence>
<dbReference type="EMBL" id="CP097649">
    <property type="protein sequence ID" value="URI13892.1"/>
    <property type="molecule type" value="Genomic_DNA"/>
</dbReference>
<protein>
    <submittedName>
        <fullName evidence="3">Alginate export family protein</fullName>
    </submittedName>
</protein>
<evidence type="ECO:0000313" key="4">
    <source>
        <dbReference type="Proteomes" id="UP001055429"/>
    </source>
</evidence>
<dbReference type="RefSeq" id="WP_249750318.1">
    <property type="nucleotide sequence ID" value="NZ_CP097298.1"/>
</dbReference>
<organism evidence="3 4">
    <name type="scientific">Brevundimonas albigilva</name>
    <dbReference type="NCBI Taxonomy" id="1312364"/>
    <lineage>
        <taxon>Bacteria</taxon>
        <taxon>Pseudomonadati</taxon>
        <taxon>Pseudomonadota</taxon>
        <taxon>Alphaproteobacteria</taxon>
        <taxon>Caulobacterales</taxon>
        <taxon>Caulobacteraceae</taxon>
        <taxon>Brevundimonas</taxon>
    </lineage>
</organism>
<dbReference type="Proteomes" id="UP001055429">
    <property type="component" value="Chromosome"/>
</dbReference>
<sequence length="499" mass="53997">MKTTLLRFTARDRARRFHRPILGLAVASLPLIGCPALAQESAGPAAAPYPRAGIGVGPVAAGYAEARWAEDWSAYADPARRKDALDRLKFIPLSADGAVWLSLSGEMRARTALTTGPGLLDRPDQRLDTLRLVGGADLHLGRHLRAYGEVAHGGSGGRNDPNPVGAIRNDLVVQQAFVDVSGEAGGLELGARLGRQFFIDGSPYLISTRNGATILTPFNGARAWVRGARWRADVFDLKATQLGTGGVDDDRTDDARRFQGVTAGMVVPRDWFGGSKLFFDPFVWRTTDADRRWGAQTARERRDYVGARLWGEMGPANIDWAVARQTGRFGDRRIEALHVFTQQSVSLGDGAGAPRLGVRIDYGSGGGSYGDGTLRAAVTPQGVPTFYSYQNVFGPVNMIAVAPNISIRRGRTTLSGEVQGTWRASERDAVYRATDLPYAGTQAVDGRRVGEVWRVQAAHNVSARTSLIGRYEHLAAGPVLKDAGYASSDYLTAWINFRF</sequence>
<feature type="chain" id="PRO_5045385918" evidence="1">
    <location>
        <begin position="39"/>
        <end position="499"/>
    </location>
</feature>